<dbReference type="VEuPathDB" id="VectorBase:RSAN_043975"/>
<evidence type="ECO:0000313" key="4">
    <source>
        <dbReference type="Proteomes" id="UP000821837"/>
    </source>
</evidence>
<feature type="region of interest" description="Disordered" evidence="1">
    <location>
        <begin position="255"/>
        <end position="336"/>
    </location>
</feature>
<reference evidence="3" key="2">
    <citation type="submission" date="2021-09" db="EMBL/GenBank/DDBJ databases">
        <authorList>
            <person name="Jia N."/>
            <person name="Wang J."/>
            <person name="Shi W."/>
            <person name="Du L."/>
            <person name="Sun Y."/>
            <person name="Zhan W."/>
            <person name="Jiang J."/>
            <person name="Wang Q."/>
            <person name="Zhang B."/>
            <person name="Ji P."/>
            <person name="Sakyi L.B."/>
            <person name="Cui X."/>
            <person name="Yuan T."/>
            <person name="Jiang B."/>
            <person name="Yang W."/>
            <person name="Lam T.T.-Y."/>
            <person name="Chang Q."/>
            <person name="Ding S."/>
            <person name="Wang X."/>
            <person name="Zhu J."/>
            <person name="Ruan X."/>
            <person name="Zhao L."/>
            <person name="Wei J."/>
            <person name="Que T."/>
            <person name="Du C."/>
            <person name="Cheng J."/>
            <person name="Dai P."/>
            <person name="Han X."/>
            <person name="Huang E."/>
            <person name="Gao Y."/>
            <person name="Liu J."/>
            <person name="Shao H."/>
            <person name="Ye R."/>
            <person name="Li L."/>
            <person name="Wei W."/>
            <person name="Wang X."/>
            <person name="Wang C."/>
            <person name="Huo Q."/>
            <person name="Li W."/>
            <person name="Guo W."/>
            <person name="Chen H."/>
            <person name="Chen S."/>
            <person name="Zhou L."/>
            <person name="Zhou L."/>
            <person name="Ni X."/>
            <person name="Tian J."/>
            <person name="Zhou Y."/>
            <person name="Sheng Y."/>
            <person name="Liu T."/>
            <person name="Pan Y."/>
            <person name="Xia L."/>
            <person name="Li J."/>
            <person name="Zhao F."/>
            <person name="Cao W."/>
        </authorList>
    </citation>
    <scope>NUCLEOTIDE SEQUENCE</scope>
    <source>
        <strain evidence="3">Rsan-2018</strain>
        <tissue evidence="3">Larvae</tissue>
    </source>
</reference>
<sequence length="544" mass="60535">MFQRHRALDDDRNTVSSGQLSEQPGWSYYNPSFERSQGFDLPVPFDEPDLPFSYCQNADPYAIEADWLAAQRSISAVREGTRRTMTKQFQASESERSCQDETVFSSAVTPSARGPAVPRIPGYADPSTSTTMTGTTAASSVGSSGSDNTGFSAHGITCNRACSDWDPRCRIDALRRLHSPPTKQQEDQVSRWNCVPVVMISLVVAFLVLLSLLAMTRTNRMIASVVTADRVNTYHNRQKAVSSVPGATVKALAHSKSSTMANSTKWHGSETTNVVSVSSDPREDASYTPDAEPEVRKPVPSSSKSTRHSRTANRAAVPRTPSGDRGNTEARENSEDHFAFPFQYPKRPMCDDVFYTLCQPSPQREFHYRRSMNACVETAADVVHSCNRGDNRFTSLVHCRQRCMGVGRRPASECFGKPLFTNCARQDVLSSWWFFEGTKCVPWNFPSGGCPANHSVVFRTAQECRKQCMVGRLGGSPCRPPRTIACELQHLKYPFFADPSPRDGRLRCLRSSLDVLRDRRCLTGANRFRTLEACEVTCQKTQRA</sequence>
<proteinExistence type="predicted"/>
<feature type="compositionally biased region" description="Basic and acidic residues" evidence="1">
    <location>
        <begin position="1"/>
        <end position="13"/>
    </location>
</feature>
<organism evidence="3 4">
    <name type="scientific">Rhipicephalus sanguineus</name>
    <name type="common">Brown dog tick</name>
    <name type="synonym">Ixodes sanguineus</name>
    <dbReference type="NCBI Taxonomy" id="34632"/>
    <lineage>
        <taxon>Eukaryota</taxon>
        <taxon>Metazoa</taxon>
        <taxon>Ecdysozoa</taxon>
        <taxon>Arthropoda</taxon>
        <taxon>Chelicerata</taxon>
        <taxon>Arachnida</taxon>
        <taxon>Acari</taxon>
        <taxon>Parasitiformes</taxon>
        <taxon>Ixodida</taxon>
        <taxon>Ixodoidea</taxon>
        <taxon>Ixodidae</taxon>
        <taxon>Rhipicephalinae</taxon>
        <taxon>Rhipicephalus</taxon>
        <taxon>Rhipicephalus</taxon>
    </lineage>
</organism>
<gene>
    <name evidence="3" type="ORF">HPB52_002290</name>
</gene>
<keyword evidence="4" id="KW-1185">Reference proteome</keyword>
<dbReference type="AlphaFoldDB" id="A0A9D4PU21"/>
<keyword evidence="2" id="KW-0812">Transmembrane</keyword>
<accession>A0A9D4PU21</accession>
<keyword evidence="2" id="KW-1133">Transmembrane helix</keyword>
<feature type="compositionally biased region" description="Basic and acidic residues" evidence="1">
    <location>
        <begin position="326"/>
        <end position="336"/>
    </location>
</feature>
<name>A0A9D4PU21_RHISA</name>
<protein>
    <submittedName>
        <fullName evidence="3">Uncharacterized protein</fullName>
    </submittedName>
</protein>
<evidence type="ECO:0000256" key="1">
    <source>
        <dbReference type="SAM" id="MobiDB-lite"/>
    </source>
</evidence>
<feature type="transmembrane region" description="Helical" evidence="2">
    <location>
        <begin position="195"/>
        <end position="214"/>
    </location>
</feature>
<feature type="region of interest" description="Disordered" evidence="1">
    <location>
        <begin position="1"/>
        <end position="27"/>
    </location>
</feature>
<feature type="region of interest" description="Disordered" evidence="1">
    <location>
        <begin position="89"/>
        <end position="146"/>
    </location>
</feature>
<feature type="compositionally biased region" description="Polar residues" evidence="1">
    <location>
        <begin position="14"/>
        <end position="27"/>
    </location>
</feature>
<dbReference type="EMBL" id="JABSTV010001250">
    <property type="protein sequence ID" value="KAH7955647.1"/>
    <property type="molecule type" value="Genomic_DNA"/>
</dbReference>
<reference evidence="3" key="1">
    <citation type="journal article" date="2020" name="Cell">
        <title>Large-Scale Comparative Analyses of Tick Genomes Elucidate Their Genetic Diversity and Vector Capacities.</title>
        <authorList>
            <consortium name="Tick Genome and Microbiome Consortium (TIGMIC)"/>
            <person name="Jia N."/>
            <person name="Wang J."/>
            <person name="Shi W."/>
            <person name="Du L."/>
            <person name="Sun Y."/>
            <person name="Zhan W."/>
            <person name="Jiang J.F."/>
            <person name="Wang Q."/>
            <person name="Zhang B."/>
            <person name="Ji P."/>
            <person name="Bell-Sakyi L."/>
            <person name="Cui X.M."/>
            <person name="Yuan T.T."/>
            <person name="Jiang B.G."/>
            <person name="Yang W.F."/>
            <person name="Lam T.T."/>
            <person name="Chang Q.C."/>
            <person name="Ding S.J."/>
            <person name="Wang X.J."/>
            <person name="Zhu J.G."/>
            <person name="Ruan X.D."/>
            <person name="Zhao L."/>
            <person name="Wei J.T."/>
            <person name="Ye R.Z."/>
            <person name="Que T.C."/>
            <person name="Du C.H."/>
            <person name="Zhou Y.H."/>
            <person name="Cheng J.X."/>
            <person name="Dai P.F."/>
            <person name="Guo W.B."/>
            <person name="Han X.H."/>
            <person name="Huang E.J."/>
            <person name="Li L.F."/>
            <person name="Wei W."/>
            <person name="Gao Y.C."/>
            <person name="Liu J.Z."/>
            <person name="Shao H.Z."/>
            <person name="Wang X."/>
            <person name="Wang C.C."/>
            <person name="Yang T.C."/>
            <person name="Huo Q.B."/>
            <person name="Li W."/>
            <person name="Chen H.Y."/>
            <person name="Chen S.E."/>
            <person name="Zhou L.G."/>
            <person name="Ni X.B."/>
            <person name="Tian J.H."/>
            <person name="Sheng Y."/>
            <person name="Liu T."/>
            <person name="Pan Y.S."/>
            <person name="Xia L.Y."/>
            <person name="Li J."/>
            <person name="Zhao F."/>
            <person name="Cao W.C."/>
        </authorList>
    </citation>
    <scope>NUCLEOTIDE SEQUENCE</scope>
    <source>
        <strain evidence="3">Rsan-2018</strain>
    </source>
</reference>
<dbReference type="InterPro" id="IPR036880">
    <property type="entry name" value="Kunitz_BPTI_sf"/>
</dbReference>
<evidence type="ECO:0000313" key="3">
    <source>
        <dbReference type="EMBL" id="KAH7955647.1"/>
    </source>
</evidence>
<feature type="compositionally biased region" description="Polar residues" evidence="1">
    <location>
        <begin position="255"/>
        <end position="279"/>
    </location>
</feature>
<evidence type="ECO:0000256" key="2">
    <source>
        <dbReference type="SAM" id="Phobius"/>
    </source>
</evidence>
<keyword evidence="2" id="KW-0472">Membrane</keyword>
<feature type="compositionally biased region" description="Low complexity" evidence="1">
    <location>
        <begin position="127"/>
        <end position="146"/>
    </location>
</feature>
<comment type="caution">
    <text evidence="3">The sequence shown here is derived from an EMBL/GenBank/DDBJ whole genome shotgun (WGS) entry which is preliminary data.</text>
</comment>
<dbReference type="Gene3D" id="4.10.410.10">
    <property type="entry name" value="Pancreatic trypsin inhibitor Kunitz domain"/>
    <property type="match status" value="1"/>
</dbReference>
<feature type="compositionally biased region" description="Polar residues" evidence="1">
    <location>
        <begin position="100"/>
        <end position="109"/>
    </location>
</feature>
<dbReference type="GO" id="GO:0004867">
    <property type="term" value="F:serine-type endopeptidase inhibitor activity"/>
    <property type="evidence" value="ECO:0007669"/>
    <property type="project" value="InterPro"/>
</dbReference>
<dbReference type="Proteomes" id="UP000821837">
    <property type="component" value="Unassembled WGS sequence"/>
</dbReference>